<dbReference type="EMBL" id="LEKV01002356">
    <property type="protein sequence ID" value="KVI03377.1"/>
    <property type="molecule type" value="Genomic_DNA"/>
</dbReference>
<protein>
    <submittedName>
        <fullName evidence="2">Uncharacterized protein</fullName>
    </submittedName>
</protein>
<dbReference type="Proteomes" id="UP000243975">
    <property type="component" value="Unassembled WGS sequence"/>
</dbReference>
<comment type="caution">
    <text evidence="2">The sequence shown here is derived from an EMBL/GenBank/DDBJ whole genome shotgun (WGS) entry which is preliminary data.</text>
</comment>
<organism evidence="2 3">
    <name type="scientific">Cynara cardunculus var. scolymus</name>
    <name type="common">Globe artichoke</name>
    <name type="synonym">Cynara scolymus</name>
    <dbReference type="NCBI Taxonomy" id="59895"/>
    <lineage>
        <taxon>Eukaryota</taxon>
        <taxon>Viridiplantae</taxon>
        <taxon>Streptophyta</taxon>
        <taxon>Embryophyta</taxon>
        <taxon>Tracheophyta</taxon>
        <taxon>Spermatophyta</taxon>
        <taxon>Magnoliopsida</taxon>
        <taxon>eudicotyledons</taxon>
        <taxon>Gunneridae</taxon>
        <taxon>Pentapetalae</taxon>
        <taxon>asterids</taxon>
        <taxon>campanulids</taxon>
        <taxon>Asterales</taxon>
        <taxon>Asteraceae</taxon>
        <taxon>Carduoideae</taxon>
        <taxon>Cardueae</taxon>
        <taxon>Carduinae</taxon>
        <taxon>Cynara</taxon>
    </lineage>
</organism>
<gene>
    <name evidence="2" type="ORF">Ccrd_018321</name>
</gene>
<feature type="region of interest" description="Disordered" evidence="1">
    <location>
        <begin position="71"/>
        <end position="97"/>
    </location>
</feature>
<reference evidence="2 3" key="1">
    <citation type="journal article" date="2016" name="Sci. Rep.">
        <title>The genome sequence of the outbreeding globe artichoke constructed de novo incorporating a phase-aware low-pass sequencing strategy of F1 progeny.</title>
        <authorList>
            <person name="Scaglione D."/>
            <person name="Reyes-Chin-Wo S."/>
            <person name="Acquadro A."/>
            <person name="Froenicke L."/>
            <person name="Portis E."/>
            <person name="Beitel C."/>
            <person name="Tirone M."/>
            <person name="Mauro R."/>
            <person name="Lo Monaco A."/>
            <person name="Mauromicale G."/>
            <person name="Faccioli P."/>
            <person name="Cattivelli L."/>
            <person name="Rieseberg L."/>
            <person name="Michelmore R."/>
            <person name="Lanteri S."/>
        </authorList>
    </citation>
    <scope>NUCLEOTIDE SEQUENCE [LARGE SCALE GENOMIC DNA]</scope>
    <source>
        <strain evidence="2">2C</strain>
    </source>
</reference>
<feature type="compositionally biased region" description="Basic and acidic residues" evidence="1">
    <location>
        <begin position="88"/>
        <end position="97"/>
    </location>
</feature>
<proteinExistence type="predicted"/>
<dbReference type="AlphaFoldDB" id="A0A118K1V2"/>
<name>A0A118K1V2_CYNCS</name>
<feature type="compositionally biased region" description="Polar residues" evidence="1">
    <location>
        <begin position="76"/>
        <end position="85"/>
    </location>
</feature>
<evidence type="ECO:0000256" key="1">
    <source>
        <dbReference type="SAM" id="MobiDB-lite"/>
    </source>
</evidence>
<sequence>MITLTKRISRESLKRMLCFLTLLNSWDVRYILKRITIELFEGTRLLFLSVVYISVLRYWAHFSCHGRREHRKRAYSRSQTESPTYENKLARTHGDES</sequence>
<keyword evidence="3" id="KW-1185">Reference proteome</keyword>
<dbReference type="Gramene" id="KVI03377">
    <property type="protein sequence ID" value="KVI03377"/>
    <property type="gene ID" value="Ccrd_018321"/>
</dbReference>
<evidence type="ECO:0000313" key="3">
    <source>
        <dbReference type="Proteomes" id="UP000243975"/>
    </source>
</evidence>
<evidence type="ECO:0000313" key="2">
    <source>
        <dbReference type="EMBL" id="KVI03377.1"/>
    </source>
</evidence>
<accession>A0A118K1V2</accession>